<comment type="caution">
    <text evidence="6">The sequence shown here is derived from an EMBL/GenBank/DDBJ whole genome shotgun (WGS) entry which is preliminary data.</text>
</comment>
<dbReference type="GO" id="GO:0046872">
    <property type="term" value="F:metal ion binding"/>
    <property type="evidence" value="ECO:0007669"/>
    <property type="project" value="UniProtKB-KW"/>
</dbReference>
<organism evidence="6 7">
    <name type="scientific">Leptolyngbya foveolarum</name>
    <dbReference type="NCBI Taxonomy" id="47253"/>
    <lineage>
        <taxon>Bacteria</taxon>
        <taxon>Bacillati</taxon>
        <taxon>Cyanobacteriota</taxon>
        <taxon>Cyanophyceae</taxon>
        <taxon>Leptolyngbyales</taxon>
        <taxon>Leptolyngbyaceae</taxon>
        <taxon>Leptolyngbya group</taxon>
        <taxon>Leptolyngbya</taxon>
    </lineage>
</organism>
<proteinExistence type="inferred from homology"/>
<dbReference type="PANTHER" id="PTHR42988">
    <property type="entry name" value="PHOSPHOHYDROLASE"/>
    <property type="match status" value="1"/>
</dbReference>
<dbReference type="GO" id="GO:0004112">
    <property type="term" value="F:cyclic-nucleotide phosphodiesterase activity"/>
    <property type="evidence" value="ECO:0007669"/>
    <property type="project" value="InterPro"/>
</dbReference>
<protein>
    <submittedName>
        <fullName evidence="6">Phosphodiesterase</fullName>
    </submittedName>
</protein>
<evidence type="ECO:0000259" key="5">
    <source>
        <dbReference type="Pfam" id="PF00149"/>
    </source>
</evidence>
<dbReference type="PANTHER" id="PTHR42988:SF2">
    <property type="entry name" value="CYCLIC NUCLEOTIDE PHOSPHODIESTERASE CBUA0032-RELATED"/>
    <property type="match status" value="1"/>
</dbReference>
<keyword evidence="2" id="KW-0378">Hydrolase</keyword>
<dbReference type="Gene3D" id="3.60.21.40">
    <property type="entry name" value="GpdQ, catalytic alpha/beta sandwich domain"/>
    <property type="match status" value="1"/>
</dbReference>
<evidence type="ECO:0000256" key="1">
    <source>
        <dbReference type="ARBA" id="ARBA00022723"/>
    </source>
</evidence>
<keyword evidence="1" id="KW-0479">Metal-binding</keyword>
<feature type="domain" description="Calcineurin-like phosphoesterase" evidence="5">
    <location>
        <begin position="1"/>
        <end position="198"/>
    </location>
</feature>
<gene>
    <name evidence="6" type="ORF">DCF25_13680</name>
</gene>
<keyword evidence="3" id="KW-0408">Iron</keyword>
<dbReference type="InterPro" id="IPR042283">
    <property type="entry name" value="GpdQ_catalytic"/>
</dbReference>
<dbReference type="EMBL" id="QBMC01000093">
    <property type="protein sequence ID" value="PZO15379.1"/>
    <property type="molecule type" value="Genomic_DNA"/>
</dbReference>
<evidence type="ECO:0000256" key="3">
    <source>
        <dbReference type="ARBA" id="ARBA00023004"/>
    </source>
</evidence>
<evidence type="ECO:0000256" key="4">
    <source>
        <dbReference type="ARBA" id="ARBA00025742"/>
    </source>
</evidence>
<reference evidence="7" key="1">
    <citation type="submission" date="2018-04" db="EMBL/GenBank/DDBJ databases">
        <authorList>
            <person name="Cornet L."/>
        </authorList>
    </citation>
    <scope>NUCLEOTIDE SEQUENCE [LARGE SCALE GENOMIC DNA]</scope>
</reference>
<dbReference type="Gene3D" id="3.30.750.180">
    <property type="entry name" value="GpdQ, beta-strand dimerisation domain"/>
    <property type="match status" value="1"/>
</dbReference>
<reference evidence="6 7" key="2">
    <citation type="submission" date="2018-06" db="EMBL/GenBank/DDBJ databases">
        <title>Metagenomic assembly of (sub)arctic Cyanobacteria and their associated microbiome from non-axenic cultures.</title>
        <authorList>
            <person name="Baurain D."/>
        </authorList>
    </citation>
    <scope>NUCLEOTIDE SEQUENCE [LARGE SCALE GENOMIC DNA]</scope>
    <source>
        <strain evidence="6">ULC129bin1</strain>
    </source>
</reference>
<dbReference type="CDD" id="cd07402">
    <property type="entry name" value="MPP_GpdQ"/>
    <property type="match status" value="1"/>
</dbReference>
<evidence type="ECO:0000313" key="7">
    <source>
        <dbReference type="Proteomes" id="UP000249354"/>
    </source>
</evidence>
<dbReference type="InterPro" id="IPR004843">
    <property type="entry name" value="Calcineurin-like_PHP"/>
</dbReference>
<name>A0A2W4UEW1_9CYAN</name>
<dbReference type="Pfam" id="PF00149">
    <property type="entry name" value="Metallophos"/>
    <property type="match status" value="1"/>
</dbReference>
<dbReference type="InterPro" id="IPR050884">
    <property type="entry name" value="CNP_phosphodiesterase-III"/>
</dbReference>
<accession>A0A2W4UEW1</accession>
<dbReference type="InterPro" id="IPR029052">
    <property type="entry name" value="Metallo-depent_PP-like"/>
</dbReference>
<dbReference type="InterPro" id="IPR042281">
    <property type="entry name" value="GpdQ_beta-strand"/>
</dbReference>
<evidence type="ECO:0000256" key="2">
    <source>
        <dbReference type="ARBA" id="ARBA00022801"/>
    </source>
</evidence>
<sequence>MLIAQISDLHVHTEGNYAYGVVNTLPMVDKAIEHINRLNPRPDVVVATGDLTHHGEIPEYGVLRQLLAKLEIPLYLLLGNHDRREAIRETLGDLPWVPASGQYLQYVVDDYPVRLIMLDTLLGDEDGGMIDEPRLNWLGEQLAISPNVPTFLFLHHPPFDTGIPTMDCIGLKGRERLGELVSQYPSVKRIAAGHLHRPIFTQWAGTVASTAPSLVHQVALNLRSEVPGEFVMEPPAYQLHQWNNDTQTLVSHTVYVGDYPGPYPFST</sequence>
<comment type="similarity">
    <text evidence="4">Belongs to the cyclic nucleotide phosphodiesterase class-III family.</text>
</comment>
<evidence type="ECO:0000313" key="6">
    <source>
        <dbReference type="EMBL" id="PZO15379.1"/>
    </source>
</evidence>
<dbReference type="Proteomes" id="UP000249354">
    <property type="component" value="Unassembled WGS sequence"/>
</dbReference>
<dbReference type="SUPFAM" id="SSF56300">
    <property type="entry name" value="Metallo-dependent phosphatases"/>
    <property type="match status" value="1"/>
</dbReference>
<dbReference type="AlphaFoldDB" id="A0A2W4UEW1"/>
<dbReference type="InterPro" id="IPR026575">
    <property type="entry name" value="GpdQ/CpdA-like"/>
</dbReference>